<dbReference type="Proteomes" id="UP000031364">
    <property type="component" value="Unassembled WGS sequence"/>
</dbReference>
<sequence>MSVSRTRRLLAVVSRSATLGPSAARVLADLAGPREVDIAATPARAPVQPEYDQVLTRARRFLDAVAPEDPLLLVLADSLEALPDALAAAAAGRAAVLTLLVIDHDDCRYRAAEPDTVNRMLAKVAISLPGTIEFDPGPHTVHVYTAPDLDTFYAEEHFTPRWHPEHDWVVAADIACAFVDSLQVHLHQRLRPDFSGSAVARELSAFLNRRAGQDWGLHYYTGSGVATFIDDMESHAMANGNPIVRAPSEHSHGCSALARWTLDGAPFVIVTTSGMHDEFRGTLANHVATRSKGFIVCCDSRPNQWHPFQGTIHRTGDARPSLQARGFPVVYIERTEHIGEGLRQAFAAYDADRGPVMILATREVLQANPDMAAPVEPTAPDRPAAIDPPALDRLSELLNSARVRLLCQVGPLSGHAQQLMYELSHRAGIALADSVAQPGTVTRYRDGTVVPEYLGTLSMYGYSARVHQYLYDKGELRPADEQQVIFLNSAIPQIDTPFAESSLRRLAPIQIVEHAVDQAPFAGLTVTGNIEQVLRALLDRLDVDPEVLAHRRAAIAASTDSYGDVVGLLPLRPMTTNYFFRRLGSVLEELIQHRDYRYVGVYDIGRVGLTAVNNLPRTHRGFSGWYGRGLMGDGLMALPGVVTRRDEHVLCFTGDGSAAMTPDILPALVHQIAVDRAPMPKSLNIFRFVNGSHSVIRTYREGLRPGAVSGQTGVLTFTPDDWDRQVGPLTIRHRRVIAFDDVPFADQLDQSNTINLYSIFLGHNNEGDGLSRFSVLGWQRDELAPAALAAAGTALPS</sequence>
<comment type="caution">
    <text evidence="1">The sequence shown here is derived from an EMBL/GenBank/DDBJ whole genome shotgun (WGS) entry which is preliminary data.</text>
</comment>
<dbReference type="RefSeq" id="WP_043677734.1">
    <property type="nucleotide sequence ID" value="NZ_BDCI01000048.1"/>
</dbReference>
<keyword evidence="2" id="KW-1185">Reference proteome</keyword>
<dbReference type="EMBL" id="JNFP01000046">
    <property type="protein sequence ID" value="KIA61391.1"/>
    <property type="molecule type" value="Genomic_DNA"/>
</dbReference>
<evidence type="ECO:0000313" key="2">
    <source>
        <dbReference type="Proteomes" id="UP000031364"/>
    </source>
</evidence>
<dbReference type="Gene3D" id="3.40.50.1220">
    <property type="entry name" value="TPP-binding domain"/>
    <property type="match status" value="1"/>
</dbReference>
<dbReference type="SUPFAM" id="SSF52518">
    <property type="entry name" value="Thiamin diphosphate-binding fold (THDP-binding)"/>
    <property type="match status" value="1"/>
</dbReference>
<protein>
    <recommendedName>
        <fullName evidence="3">Acetolactate synthase</fullName>
    </recommendedName>
</protein>
<dbReference type="Gene3D" id="3.40.50.970">
    <property type="match status" value="1"/>
</dbReference>
<proteinExistence type="predicted"/>
<evidence type="ECO:0000313" key="1">
    <source>
        <dbReference type="EMBL" id="KIA61391.1"/>
    </source>
</evidence>
<name>A0ABR4Z7W7_9NOCA</name>
<accession>A0ABR4Z7W7</accession>
<gene>
    <name evidence="1" type="ORF">FG87_31390</name>
</gene>
<reference evidence="1 2" key="1">
    <citation type="journal article" date="2014" name="Int. J. Syst. Evol. Microbiol.">
        <title>Nocardia vulneris sp. nov., isolated from wounds of human patients in North America.</title>
        <authorList>
            <person name="Lasker B.A."/>
            <person name="Bell M."/>
            <person name="Klenk H.P."/>
            <person name="Sproer C."/>
            <person name="Schumann C."/>
            <person name="Schumann P."/>
            <person name="Brown J.M."/>
        </authorList>
    </citation>
    <scope>NUCLEOTIDE SEQUENCE [LARGE SCALE GENOMIC DNA]</scope>
    <source>
        <strain evidence="1 2">W9851</strain>
    </source>
</reference>
<organism evidence="1 2">
    <name type="scientific">Nocardia vulneris</name>
    <dbReference type="NCBI Taxonomy" id="1141657"/>
    <lineage>
        <taxon>Bacteria</taxon>
        <taxon>Bacillati</taxon>
        <taxon>Actinomycetota</taxon>
        <taxon>Actinomycetes</taxon>
        <taxon>Mycobacteriales</taxon>
        <taxon>Nocardiaceae</taxon>
        <taxon>Nocardia</taxon>
    </lineage>
</organism>
<evidence type="ECO:0008006" key="3">
    <source>
        <dbReference type="Google" id="ProtNLM"/>
    </source>
</evidence>
<dbReference type="InterPro" id="IPR029061">
    <property type="entry name" value="THDP-binding"/>
</dbReference>